<feature type="domain" description="HTH rpiR-type" evidence="4">
    <location>
        <begin position="1"/>
        <end position="74"/>
    </location>
</feature>
<dbReference type="Pfam" id="PF01418">
    <property type="entry name" value="HTH_6"/>
    <property type="match status" value="1"/>
</dbReference>
<organism evidence="6 7">
    <name type="scientific">Holdemania filiformis</name>
    <dbReference type="NCBI Taxonomy" id="61171"/>
    <lineage>
        <taxon>Bacteria</taxon>
        <taxon>Bacillati</taxon>
        <taxon>Bacillota</taxon>
        <taxon>Erysipelotrichia</taxon>
        <taxon>Erysipelotrichales</taxon>
        <taxon>Erysipelotrichaceae</taxon>
        <taxon>Holdemania</taxon>
    </lineage>
</organism>
<dbReference type="SUPFAM" id="SSF53697">
    <property type="entry name" value="SIS domain"/>
    <property type="match status" value="1"/>
</dbReference>
<dbReference type="GO" id="GO:0003700">
    <property type="term" value="F:DNA-binding transcription factor activity"/>
    <property type="evidence" value="ECO:0007669"/>
    <property type="project" value="InterPro"/>
</dbReference>
<dbReference type="SUPFAM" id="SSF46689">
    <property type="entry name" value="Homeodomain-like"/>
    <property type="match status" value="1"/>
</dbReference>
<name>A0A412FG54_9FIRM</name>
<dbReference type="PANTHER" id="PTHR30514">
    <property type="entry name" value="GLUCOKINASE"/>
    <property type="match status" value="1"/>
</dbReference>
<dbReference type="Gene3D" id="3.40.50.10490">
    <property type="entry name" value="Glucose-6-phosphate isomerase like protein, domain 1"/>
    <property type="match status" value="1"/>
</dbReference>
<evidence type="ECO:0000256" key="2">
    <source>
        <dbReference type="ARBA" id="ARBA00023125"/>
    </source>
</evidence>
<accession>A0A412FG54</accession>
<evidence type="ECO:0000259" key="5">
    <source>
        <dbReference type="PROSITE" id="PS51464"/>
    </source>
</evidence>
<dbReference type="PROSITE" id="PS51071">
    <property type="entry name" value="HTH_RPIR"/>
    <property type="match status" value="1"/>
</dbReference>
<feature type="domain" description="SIS" evidence="5">
    <location>
        <begin position="106"/>
        <end position="246"/>
    </location>
</feature>
<dbReference type="Pfam" id="PF01380">
    <property type="entry name" value="SIS"/>
    <property type="match status" value="1"/>
</dbReference>
<dbReference type="InterPro" id="IPR047640">
    <property type="entry name" value="RpiR-like"/>
</dbReference>
<evidence type="ECO:0000256" key="3">
    <source>
        <dbReference type="ARBA" id="ARBA00023163"/>
    </source>
</evidence>
<dbReference type="InterPro" id="IPR001347">
    <property type="entry name" value="SIS_dom"/>
</dbReference>
<protein>
    <submittedName>
        <fullName evidence="6">MurR/RpiR family transcriptional regulator</fullName>
    </submittedName>
</protein>
<dbReference type="GO" id="GO:0097367">
    <property type="term" value="F:carbohydrate derivative binding"/>
    <property type="evidence" value="ECO:0007669"/>
    <property type="project" value="InterPro"/>
</dbReference>
<dbReference type="InterPro" id="IPR009057">
    <property type="entry name" value="Homeodomain-like_sf"/>
</dbReference>
<dbReference type="InterPro" id="IPR000281">
    <property type="entry name" value="HTH_RpiR"/>
</dbReference>
<dbReference type="Gene3D" id="1.10.10.10">
    <property type="entry name" value="Winged helix-like DNA-binding domain superfamily/Winged helix DNA-binding domain"/>
    <property type="match status" value="1"/>
</dbReference>
<reference evidence="6 7" key="1">
    <citation type="submission" date="2018-08" db="EMBL/GenBank/DDBJ databases">
        <title>A genome reference for cultivated species of the human gut microbiota.</title>
        <authorList>
            <person name="Zou Y."/>
            <person name="Xue W."/>
            <person name="Luo G."/>
        </authorList>
    </citation>
    <scope>NUCLEOTIDE SEQUENCE [LARGE SCALE GENOMIC DNA]</scope>
    <source>
        <strain evidence="6 7">AF24-29</strain>
    </source>
</reference>
<keyword evidence="1" id="KW-0805">Transcription regulation</keyword>
<dbReference type="RefSeq" id="WP_117896284.1">
    <property type="nucleotide sequence ID" value="NZ_CABJCV010000034.1"/>
</dbReference>
<dbReference type="GeneID" id="83017123"/>
<gene>
    <name evidence="6" type="ORF">DWY25_17145</name>
</gene>
<evidence type="ECO:0000259" key="4">
    <source>
        <dbReference type="PROSITE" id="PS51071"/>
    </source>
</evidence>
<dbReference type="AlphaFoldDB" id="A0A412FG54"/>
<dbReference type="GO" id="GO:0003677">
    <property type="term" value="F:DNA binding"/>
    <property type="evidence" value="ECO:0007669"/>
    <property type="project" value="UniProtKB-KW"/>
</dbReference>
<evidence type="ECO:0000313" key="7">
    <source>
        <dbReference type="Proteomes" id="UP000284178"/>
    </source>
</evidence>
<dbReference type="InterPro" id="IPR035472">
    <property type="entry name" value="RpiR-like_SIS"/>
</dbReference>
<proteinExistence type="predicted"/>
<comment type="caution">
    <text evidence="6">The sequence shown here is derived from an EMBL/GenBank/DDBJ whole genome shotgun (WGS) entry which is preliminary data.</text>
</comment>
<evidence type="ECO:0000313" key="6">
    <source>
        <dbReference type="EMBL" id="RGR67089.1"/>
    </source>
</evidence>
<keyword evidence="2" id="KW-0238">DNA-binding</keyword>
<keyword evidence="3" id="KW-0804">Transcription</keyword>
<dbReference type="EMBL" id="QRUP01000034">
    <property type="protein sequence ID" value="RGR67089.1"/>
    <property type="molecule type" value="Genomic_DNA"/>
</dbReference>
<dbReference type="InterPro" id="IPR036388">
    <property type="entry name" value="WH-like_DNA-bd_sf"/>
</dbReference>
<dbReference type="Proteomes" id="UP000284178">
    <property type="component" value="Unassembled WGS sequence"/>
</dbReference>
<dbReference type="PROSITE" id="PS51464">
    <property type="entry name" value="SIS"/>
    <property type="match status" value="1"/>
</dbReference>
<dbReference type="PANTHER" id="PTHR30514:SF10">
    <property type="entry name" value="MURR_RPIR FAMILY TRANSCRIPTIONAL REGULATOR"/>
    <property type="match status" value="1"/>
</dbReference>
<dbReference type="CDD" id="cd05013">
    <property type="entry name" value="SIS_RpiR"/>
    <property type="match status" value="1"/>
</dbReference>
<sequence>MDFYSNNYDLLTGSERSLLHYILDHPQTIQKMTCRKLADQCGVSKTVVINMSQKLGFEGYNDLRFFLKNRAKETGPAASVETVEAEITGNVTKTMQLNKPENMRQAAQSIVNSQCVYVISRGTSKAVGNYLEHLLLTLNVKCINIPDYNLLNIIARQMTHEEVLIAISLSGKTPIIVETAKIVKAYGNALITLTAFSNSPLVQYGDLALYCSSSTTDTKIDDIVTRIGMFAVVDLLVHYVQVEQQKSHRSGF</sequence>
<dbReference type="GO" id="GO:1901135">
    <property type="term" value="P:carbohydrate derivative metabolic process"/>
    <property type="evidence" value="ECO:0007669"/>
    <property type="project" value="InterPro"/>
</dbReference>
<keyword evidence="7" id="KW-1185">Reference proteome</keyword>
<dbReference type="InterPro" id="IPR046348">
    <property type="entry name" value="SIS_dom_sf"/>
</dbReference>
<evidence type="ECO:0000256" key="1">
    <source>
        <dbReference type="ARBA" id="ARBA00023015"/>
    </source>
</evidence>